<protein>
    <submittedName>
        <fullName evidence="2">Uncharacterized protein</fullName>
    </submittedName>
</protein>
<comment type="caution">
    <text evidence="2">The sequence shown here is derived from an EMBL/GenBank/DDBJ whole genome shotgun (WGS) entry which is preliminary data.</text>
</comment>
<proteinExistence type="predicted"/>
<accession>A0AAD7DBU5</accession>
<organism evidence="2 3">
    <name type="scientific">Mycena rosella</name>
    <name type="common">Pink bonnet</name>
    <name type="synonym">Agaricus rosellus</name>
    <dbReference type="NCBI Taxonomy" id="1033263"/>
    <lineage>
        <taxon>Eukaryota</taxon>
        <taxon>Fungi</taxon>
        <taxon>Dikarya</taxon>
        <taxon>Basidiomycota</taxon>
        <taxon>Agaricomycotina</taxon>
        <taxon>Agaricomycetes</taxon>
        <taxon>Agaricomycetidae</taxon>
        <taxon>Agaricales</taxon>
        <taxon>Marasmiineae</taxon>
        <taxon>Mycenaceae</taxon>
        <taxon>Mycena</taxon>
    </lineage>
</organism>
<feature type="chain" id="PRO_5042108864" evidence="1">
    <location>
        <begin position="21"/>
        <end position="185"/>
    </location>
</feature>
<reference evidence="2" key="1">
    <citation type="submission" date="2023-03" db="EMBL/GenBank/DDBJ databases">
        <title>Massive genome expansion in bonnet fungi (Mycena s.s.) driven by repeated elements and novel gene families across ecological guilds.</title>
        <authorList>
            <consortium name="Lawrence Berkeley National Laboratory"/>
            <person name="Harder C.B."/>
            <person name="Miyauchi S."/>
            <person name="Viragh M."/>
            <person name="Kuo A."/>
            <person name="Thoen E."/>
            <person name="Andreopoulos B."/>
            <person name="Lu D."/>
            <person name="Skrede I."/>
            <person name="Drula E."/>
            <person name="Henrissat B."/>
            <person name="Morin E."/>
            <person name="Kohler A."/>
            <person name="Barry K."/>
            <person name="LaButti K."/>
            <person name="Morin E."/>
            <person name="Salamov A."/>
            <person name="Lipzen A."/>
            <person name="Mereny Z."/>
            <person name="Hegedus B."/>
            <person name="Baldrian P."/>
            <person name="Stursova M."/>
            <person name="Weitz H."/>
            <person name="Taylor A."/>
            <person name="Grigoriev I.V."/>
            <person name="Nagy L.G."/>
            <person name="Martin F."/>
            <person name="Kauserud H."/>
        </authorList>
    </citation>
    <scope>NUCLEOTIDE SEQUENCE</scope>
    <source>
        <strain evidence="2">CBHHK067</strain>
    </source>
</reference>
<feature type="signal peptide" evidence="1">
    <location>
        <begin position="1"/>
        <end position="20"/>
    </location>
</feature>
<evidence type="ECO:0000313" key="2">
    <source>
        <dbReference type="EMBL" id="KAJ7688013.1"/>
    </source>
</evidence>
<dbReference type="AlphaFoldDB" id="A0AAD7DBU5"/>
<dbReference type="EMBL" id="JARKIE010000082">
    <property type="protein sequence ID" value="KAJ7688013.1"/>
    <property type="molecule type" value="Genomic_DNA"/>
</dbReference>
<dbReference type="Proteomes" id="UP001221757">
    <property type="component" value="Unassembled WGS sequence"/>
</dbReference>
<evidence type="ECO:0000313" key="3">
    <source>
        <dbReference type="Proteomes" id="UP001221757"/>
    </source>
</evidence>
<name>A0AAD7DBU5_MYCRO</name>
<keyword evidence="1" id="KW-0732">Signal</keyword>
<gene>
    <name evidence="2" type="ORF">B0H17DRAFT_1203213</name>
</gene>
<keyword evidence="3" id="KW-1185">Reference proteome</keyword>
<sequence>MPALLLLVAVDGLLAPLIAAMNGAGINSPPLCNTILGFFLGCGHLRNASQSHIDVPTDCPAAVPNPHRQAPAPHKAHDPRPGEHPQLLHMCIALPSLIVFPLRSFPYFLSLPIQFYSLPFLRPSQFLDPISDHPHAHIARLPPAQYIYMHPCPPLSLPCPFQLLSQTFLKFRRQSLVVVCRVVKD</sequence>
<evidence type="ECO:0000256" key="1">
    <source>
        <dbReference type="SAM" id="SignalP"/>
    </source>
</evidence>